<evidence type="ECO:0000256" key="3">
    <source>
        <dbReference type="PROSITE-ProRule" id="PRU10038"/>
    </source>
</evidence>
<feature type="region of interest" description="Disordered" evidence="4">
    <location>
        <begin position="1"/>
        <end position="48"/>
    </location>
</feature>
<dbReference type="PANTHER" id="PTHR48081">
    <property type="entry name" value="AB HYDROLASE SUPERFAMILY PROTEIN C4A8.06C"/>
    <property type="match status" value="1"/>
</dbReference>
<dbReference type="InterPro" id="IPR013094">
    <property type="entry name" value="AB_hydrolase_3"/>
</dbReference>
<dbReference type="InterPro" id="IPR002168">
    <property type="entry name" value="Lipase_GDXG_HIS_AS"/>
</dbReference>
<feature type="domain" description="Alpha/beta hydrolase fold-3" evidence="6">
    <location>
        <begin position="258"/>
        <end position="393"/>
    </location>
</feature>
<feature type="compositionally biased region" description="Polar residues" evidence="4">
    <location>
        <begin position="656"/>
        <end position="672"/>
    </location>
</feature>
<dbReference type="InterPro" id="IPR033140">
    <property type="entry name" value="Lipase_GDXG_put_SER_AS"/>
</dbReference>
<evidence type="ECO:0000256" key="5">
    <source>
        <dbReference type="SAM" id="Phobius"/>
    </source>
</evidence>
<dbReference type="InterPro" id="IPR050300">
    <property type="entry name" value="GDXG_lipolytic_enzyme"/>
</dbReference>
<reference evidence="7" key="1">
    <citation type="journal article" date="2020" name="Fungal Divers.">
        <title>Resolving the Mortierellaceae phylogeny through synthesis of multi-gene phylogenetics and phylogenomics.</title>
        <authorList>
            <person name="Vandepol N."/>
            <person name="Liber J."/>
            <person name="Desiro A."/>
            <person name="Na H."/>
            <person name="Kennedy M."/>
            <person name="Barry K."/>
            <person name="Grigoriev I.V."/>
            <person name="Miller A.N."/>
            <person name="O'Donnell K."/>
            <person name="Stajich J.E."/>
            <person name="Bonito G."/>
        </authorList>
    </citation>
    <scope>NUCLEOTIDE SEQUENCE</scope>
    <source>
        <strain evidence="7">NRRL 2769</strain>
    </source>
</reference>
<feature type="compositionally biased region" description="Polar residues" evidence="4">
    <location>
        <begin position="11"/>
        <end position="20"/>
    </location>
</feature>
<comment type="caution">
    <text evidence="7">The sequence shown here is derived from an EMBL/GenBank/DDBJ whole genome shotgun (WGS) entry which is preliminary data.</text>
</comment>
<keyword evidence="8" id="KW-1185">Reference proteome</keyword>
<keyword evidence="5" id="KW-0472">Membrane</keyword>
<dbReference type="PANTHER" id="PTHR48081:SF8">
    <property type="entry name" value="ALPHA_BETA HYDROLASE FOLD-3 DOMAIN-CONTAINING PROTEIN-RELATED"/>
    <property type="match status" value="1"/>
</dbReference>
<organism evidence="7 8">
    <name type="scientific">Entomortierella chlamydospora</name>
    <dbReference type="NCBI Taxonomy" id="101097"/>
    <lineage>
        <taxon>Eukaryota</taxon>
        <taxon>Fungi</taxon>
        <taxon>Fungi incertae sedis</taxon>
        <taxon>Mucoromycota</taxon>
        <taxon>Mortierellomycotina</taxon>
        <taxon>Mortierellomycetes</taxon>
        <taxon>Mortierellales</taxon>
        <taxon>Mortierellaceae</taxon>
        <taxon>Entomortierella</taxon>
    </lineage>
</organism>
<evidence type="ECO:0000313" key="7">
    <source>
        <dbReference type="EMBL" id="KAG0014504.1"/>
    </source>
</evidence>
<name>A0A9P6SZS5_9FUNG</name>
<feature type="transmembrane region" description="Helical" evidence="5">
    <location>
        <begin position="68"/>
        <end position="87"/>
    </location>
</feature>
<evidence type="ECO:0000313" key="8">
    <source>
        <dbReference type="Proteomes" id="UP000703661"/>
    </source>
</evidence>
<dbReference type="SUPFAM" id="SSF53474">
    <property type="entry name" value="alpha/beta-Hydrolases"/>
    <property type="match status" value="1"/>
</dbReference>
<keyword evidence="5" id="KW-0812">Transmembrane</keyword>
<dbReference type="PROSITE" id="PS01173">
    <property type="entry name" value="LIPASE_GDXG_HIS"/>
    <property type="match status" value="1"/>
</dbReference>
<feature type="active site" evidence="3">
    <location>
        <position position="350"/>
    </location>
</feature>
<dbReference type="AlphaFoldDB" id="A0A9P6SZS5"/>
<gene>
    <name evidence="7" type="ORF">BGZ80_010407</name>
</gene>
<accession>A0A9P6SZS5</accession>
<evidence type="ECO:0000256" key="1">
    <source>
        <dbReference type="ARBA" id="ARBA00010515"/>
    </source>
</evidence>
<feature type="region of interest" description="Disordered" evidence="4">
    <location>
        <begin position="656"/>
        <end position="678"/>
    </location>
</feature>
<comment type="similarity">
    <text evidence="1">Belongs to the 'GDXG' lipolytic enzyme family.</text>
</comment>
<evidence type="ECO:0000256" key="2">
    <source>
        <dbReference type="ARBA" id="ARBA00022801"/>
    </source>
</evidence>
<evidence type="ECO:0000259" key="6">
    <source>
        <dbReference type="Pfam" id="PF07859"/>
    </source>
</evidence>
<dbReference type="InterPro" id="IPR029058">
    <property type="entry name" value="AB_hydrolase_fold"/>
</dbReference>
<dbReference type="PROSITE" id="PS01174">
    <property type="entry name" value="LIPASE_GDXG_SER"/>
    <property type="match status" value="1"/>
</dbReference>
<dbReference type="EMBL" id="JAAAID010000720">
    <property type="protein sequence ID" value="KAG0014504.1"/>
    <property type="molecule type" value="Genomic_DNA"/>
</dbReference>
<protein>
    <recommendedName>
        <fullName evidence="6">Alpha/beta hydrolase fold-3 domain-containing protein</fullName>
    </recommendedName>
</protein>
<proteinExistence type="inferred from homology"/>
<keyword evidence="2" id="KW-0378">Hydrolase</keyword>
<evidence type="ECO:0000256" key="4">
    <source>
        <dbReference type="SAM" id="MobiDB-lite"/>
    </source>
</evidence>
<dbReference type="GO" id="GO:0016787">
    <property type="term" value="F:hydrolase activity"/>
    <property type="evidence" value="ECO:0007669"/>
    <property type="project" value="UniProtKB-KW"/>
</dbReference>
<dbReference type="Proteomes" id="UP000703661">
    <property type="component" value="Unassembled WGS sequence"/>
</dbReference>
<dbReference type="Pfam" id="PF07859">
    <property type="entry name" value="Abhydrolase_3"/>
    <property type="match status" value="2"/>
</dbReference>
<dbReference type="Gene3D" id="3.40.50.1820">
    <property type="entry name" value="alpha/beta hydrolase"/>
    <property type="match status" value="1"/>
</dbReference>
<feature type="domain" description="Alpha/beta hydrolase fold-3" evidence="6">
    <location>
        <begin position="450"/>
        <end position="522"/>
    </location>
</feature>
<keyword evidence="5" id="KW-1133">Transmembrane helix</keyword>
<sequence length="678" mass="76130">MKKPSKLHSLYTRTGTSKGDTTPDFEKSNGVDTATANGHAKSPPRRFPKPSIFQRAQLLGILYRPRDVVFLFQMVFAAFWALIRLHYIELPYHLLTRFKYSTKQHPAAWSWWTSVFFATMRACSSKGSTIGQVRFIGVALSIVMSLKLLFVRKVKITRDVKFKVKLDVLLRPERATLFEVREGIRTSHFFDEVLHPSEEYLKSMHPQGPNAPLANLPEEVGDIDPDGTYTLKGEWIEALDDGKTSESGPAKPRSKTVILYFHGGAYTFCSSRTHTHMLAKLAKAVGPGTRVFSVDYRRAPEHPFPAAIHDAFAAYLYLTEPNHAALVLNESSAVEELSVDPKDIVVAGDSAGGNLATAFMLYMARYVQPSTEPRFLLPHATLLLSPWVDVTSSLAGSKSFESYCYCPGPLGTTPFDKKTYTGFKKHNFASYYICGDHTLVLNNRNALGVDRRWEWYSHIAQHPLVSPAFANRGFLRGLTNTLVQTASHDRLVDESRLYAHRLGLENSKSVTRIEVYKDMVHVHQALSLIFRSANIAIQNLARFIERSEYLRDEQEREMSAKTVMTDQDQNGDHVSGRRTYAAMLRKTPVRSDSKPDVTIGDDAYVPAFKLPTMVRDKDSFDGVEWVVVEQNGREYASDEGVPVQSLKYAWPSHNSGNISTPATPNNTINKASLATREP</sequence>